<organism evidence="2">
    <name type="scientific">Tanacetum cinerariifolium</name>
    <name type="common">Dalmatian daisy</name>
    <name type="synonym">Chrysanthemum cinerariifolium</name>
    <dbReference type="NCBI Taxonomy" id="118510"/>
    <lineage>
        <taxon>Eukaryota</taxon>
        <taxon>Viridiplantae</taxon>
        <taxon>Streptophyta</taxon>
        <taxon>Embryophyta</taxon>
        <taxon>Tracheophyta</taxon>
        <taxon>Spermatophyta</taxon>
        <taxon>Magnoliopsida</taxon>
        <taxon>eudicotyledons</taxon>
        <taxon>Gunneridae</taxon>
        <taxon>Pentapetalae</taxon>
        <taxon>asterids</taxon>
        <taxon>campanulids</taxon>
        <taxon>Asterales</taxon>
        <taxon>Asteraceae</taxon>
        <taxon>Asteroideae</taxon>
        <taxon>Anthemideae</taxon>
        <taxon>Anthemidinae</taxon>
        <taxon>Tanacetum</taxon>
    </lineage>
</organism>
<proteinExistence type="predicted"/>
<evidence type="ECO:0000256" key="1">
    <source>
        <dbReference type="SAM" id="MobiDB-lite"/>
    </source>
</evidence>
<dbReference type="EMBL" id="BKCJ011241713">
    <property type="protein sequence ID" value="GFD08910.1"/>
    <property type="molecule type" value="Genomic_DNA"/>
</dbReference>
<protein>
    <submittedName>
        <fullName evidence="2">Uncharacterized protein</fullName>
    </submittedName>
</protein>
<name>A0A699TGE8_TANCI</name>
<reference evidence="2" key="1">
    <citation type="journal article" date="2019" name="Sci. Rep.">
        <title>Draft genome of Tanacetum cinerariifolium, the natural source of mosquito coil.</title>
        <authorList>
            <person name="Yamashiro T."/>
            <person name="Shiraishi A."/>
            <person name="Satake H."/>
            <person name="Nakayama K."/>
        </authorList>
    </citation>
    <scope>NUCLEOTIDE SEQUENCE</scope>
</reference>
<dbReference type="AlphaFoldDB" id="A0A699TGE8"/>
<accession>A0A699TGE8</accession>
<sequence length="68" mass="7739">SLSLPENESFHFDIPSSPRPPAKPPDDNRIYIDDEPVTGVLIVKMVGNIFEHYVLMHRLLTPNPPFVQ</sequence>
<feature type="non-terminal residue" evidence="2">
    <location>
        <position position="1"/>
    </location>
</feature>
<comment type="caution">
    <text evidence="2">The sequence shown here is derived from an EMBL/GenBank/DDBJ whole genome shotgun (WGS) entry which is preliminary data.</text>
</comment>
<evidence type="ECO:0000313" key="2">
    <source>
        <dbReference type="EMBL" id="GFD08910.1"/>
    </source>
</evidence>
<feature type="region of interest" description="Disordered" evidence="1">
    <location>
        <begin position="1"/>
        <end position="28"/>
    </location>
</feature>
<gene>
    <name evidence="2" type="ORF">Tci_880879</name>
</gene>